<proteinExistence type="predicted"/>
<dbReference type="InterPro" id="IPR032816">
    <property type="entry name" value="VTT_dom"/>
</dbReference>
<name>A0A1R0F8I6_9HYPH</name>
<evidence type="ECO:0000256" key="1">
    <source>
        <dbReference type="SAM" id="Phobius"/>
    </source>
</evidence>
<dbReference type="EMBL" id="LXYT01000002">
    <property type="protein sequence ID" value="OLY43270.1"/>
    <property type="molecule type" value="Genomic_DNA"/>
</dbReference>
<dbReference type="PANTHER" id="PTHR42709:SF2">
    <property type="entry name" value="INNER MEMBRANE PROTEIN YOHD"/>
    <property type="match status" value="1"/>
</dbReference>
<accession>A0A1R0F8I6</accession>
<gene>
    <name evidence="3" type="ORF">PEB0149_006950</name>
</gene>
<keyword evidence="4" id="KW-1185">Reference proteome</keyword>
<dbReference type="GeneID" id="92991706"/>
<protein>
    <submittedName>
        <fullName evidence="3">Membrane protein DedA, SNARE-associated domain</fullName>
    </submittedName>
</protein>
<comment type="caution">
    <text evidence="3">The sequence shown here is derived from an EMBL/GenBank/DDBJ whole genome shotgun (WGS) entry which is preliminary data.</text>
</comment>
<dbReference type="InterPro" id="IPR051311">
    <property type="entry name" value="DedA_domain"/>
</dbReference>
<dbReference type="AlphaFoldDB" id="A0A1R0F8I6"/>
<evidence type="ECO:0000313" key="3">
    <source>
        <dbReference type="EMBL" id="OLY43270.1"/>
    </source>
</evidence>
<keyword evidence="1" id="KW-0812">Transmembrane</keyword>
<feature type="transmembrane region" description="Helical" evidence="1">
    <location>
        <begin position="138"/>
        <end position="159"/>
    </location>
</feature>
<evidence type="ECO:0000259" key="2">
    <source>
        <dbReference type="Pfam" id="PF09335"/>
    </source>
</evidence>
<dbReference type="Pfam" id="PF09335">
    <property type="entry name" value="VTT_dom"/>
    <property type="match status" value="1"/>
</dbReference>
<dbReference type="RefSeq" id="WP_075870160.1">
    <property type="nucleotide sequence ID" value="NZ_CALYQA010000001.1"/>
</dbReference>
<dbReference type="GO" id="GO:0005886">
    <property type="term" value="C:plasma membrane"/>
    <property type="evidence" value="ECO:0007669"/>
    <property type="project" value="TreeGrafter"/>
</dbReference>
<keyword evidence="1" id="KW-0472">Membrane</keyword>
<reference evidence="3 4" key="1">
    <citation type="submission" date="2016-12" db="EMBL/GenBank/DDBJ databases">
        <title>Comparative genomics of Bartonella apis.</title>
        <authorList>
            <person name="Engel P."/>
        </authorList>
    </citation>
    <scope>NUCLEOTIDE SEQUENCE [LARGE SCALE GENOMIC DNA]</scope>
    <source>
        <strain evidence="3 4">PEB0149</strain>
    </source>
</reference>
<dbReference type="PANTHER" id="PTHR42709">
    <property type="entry name" value="ALKALINE PHOSPHATASE LIKE PROTEIN"/>
    <property type="match status" value="1"/>
</dbReference>
<evidence type="ECO:0000313" key="4">
    <source>
        <dbReference type="Proteomes" id="UP000187344"/>
    </source>
</evidence>
<sequence length="163" mass="17873">MVEEYLQHWISQYGPFAYFFILYFESFGAPVPGESGLIAGSLLAAAGKLDLLPMLLCAFTGSVLGDCTGYAIGHFGGEKLLLRYGHYVKLTPQRLEKFQNMLDKRGFFFVATARFIVVLRQLNGLIAGSGGMAFPKFLVANIIGAAAWTLVWGGGPYLVKFLF</sequence>
<dbReference type="OrthoDB" id="9813426at2"/>
<feature type="domain" description="VTT" evidence="2">
    <location>
        <begin position="42"/>
        <end position="152"/>
    </location>
</feature>
<keyword evidence="1" id="KW-1133">Transmembrane helix</keyword>
<dbReference type="Proteomes" id="UP000187344">
    <property type="component" value="Unassembled WGS sequence"/>
</dbReference>
<organism evidence="3 4">
    <name type="scientific">Bartonella apis</name>
    <dbReference type="NCBI Taxonomy" id="1686310"/>
    <lineage>
        <taxon>Bacteria</taxon>
        <taxon>Pseudomonadati</taxon>
        <taxon>Pseudomonadota</taxon>
        <taxon>Alphaproteobacteria</taxon>
        <taxon>Hyphomicrobiales</taxon>
        <taxon>Bartonellaceae</taxon>
        <taxon>Bartonella</taxon>
    </lineage>
</organism>